<dbReference type="PRINTS" id="PR00736">
    <property type="entry name" value="GLHYDRLASE15"/>
</dbReference>
<evidence type="ECO:0000256" key="4">
    <source>
        <dbReference type="ARBA" id="ARBA00022801"/>
    </source>
</evidence>
<organism evidence="13 14">
    <name type="scientific">Ascobolus immersus RN42</name>
    <dbReference type="NCBI Taxonomy" id="1160509"/>
    <lineage>
        <taxon>Eukaryota</taxon>
        <taxon>Fungi</taxon>
        <taxon>Dikarya</taxon>
        <taxon>Ascomycota</taxon>
        <taxon>Pezizomycotina</taxon>
        <taxon>Pezizomycetes</taxon>
        <taxon>Pezizales</taxon>
        <taxon>Ascobolaceae</taxon>
        <taxon>Ascobolus</taxon>
    </lineage>
</organism>
<feature type="signal peptide" evidence="11">
    <location>
        <begin position="1"/>
        <end position="18"/>
    </location>
</feature>
<evidence type="ECO:0000256" key="8">
    <source>
        <dbReference type="ARBA" id="ARBA00033442"/>
    </source>
</evidence>
<accession>A0A3N4IKV1</accession>
<evidence type="ECO:0000256" key="2">
    <source>
        <dbReference type="ARBA" id="ARBA00006188"/>
    </source>
</evidence>
<keyword evidence="11" id="KW-0732">Signal</keyword>
<feature type="chain" id="PRO_5017977145" description="glucan 1,4-alpha-glucosidase" evidence="11">
    <location>
        <begin position="19"/>
        <end position="519"/>
    </location>
</feature>
<dbReference type="GO" id="GO:0000324">
    <property type="term" value="C:fungal-type vacuole"/>
    <property type="evidence" value="ECO:0007669"/>
    <property type="project" value="TreeGrafter"/>
</dbReference>
<keyword evidence="4" id="KW-0378">Hydrolase</keyword>
<dbReference type="Pfam" id="PF00723">
    <property type="entry name" value="Glyco_hydro_15"/>
    <property type="match status" value="1"/>
</dbReference>
<sequence length="519" mass="58078">MKPILLFTGCLLSTLAAADFHKKTDDFATWLDKQHDISINKMLANIGPDGERAQGVPAGTVLASPSRIYYYQWVRDAALVMEQVVRAYARSGGKDKKLERLFLDYIEVQGKIQKVDNPSGGFRSGGLGEPKFQVNGSAYWENWGRPQNDGPALRTNTILEFLEVLHDTNSPLLQDKAWMKKLYDGALPTNSILKADLEYTANGWKNPNFNAWEEVKGLHLFTMSAQAKAMRKGAKLAREHSDPGAAEWYEKQDRELTAFLGNFYSPAVQHLNATLDNPTRTGLDCEILLSAIHGDDQVYPPWSSEMLISLHKFAEEMAQNYPINSVHIKPNGKPSGVALGRYIEDVYDGHGTSIGNPWFLCTSSASSILYSTIAKFLQDRHITVDALAYPFFEQFIPDDGLSVKPDASVDLIFPSLAYNATIKGLFAYADSFLQVIRTHQGHDGSLSEQIDRETGFMRGVDDLTWSYASFVESYQRRLKIKDAVGNIFVAKQTEDEHADKESKKQDEENNADNIGRMDL</sequence>
<dbReference type="Gene3D" id="1.50.10.10">
    <property type="match status" value="1"/>
</dbReference>
<evidence type="ECO:0000256" key="11">
    <source>
        <dbReference type="SAM" id="SignalP"/>
    </source>
</evidence>
<evidence type="ECO:0000256" key="5">
    <source>
        <dbReference type="ARBA" id="ARBA00023277"/>
    </source>
</evidence>
<feature type="domain" description="GH15-like" evidence="12">
    <location>
        <begin position="40"/>
        <end position="473"/>
    </location>
</feature>
<evidence type="ECO:0000313" key="13">
    <source>
        <dbReference type="EMBL" id="RPA86775.1"/>
    </source>
</evidence>
<evidence type="ECO:0000256" key="3">
    <source>
        <dbReference type="ARBA" id="ARBA00012593"/>
    </source>
</evidence>
<keyword evidence="7" id="KW-0624">Polysaccharide degradation</keyword>
<feature type="compositionally biased region" description="Basic and acidic residues" evidence="10">
    <location>
        <begin position="494"/>
        <end position="507"/>
    </location>
</feature>
<dbReference type="STRING" id="1160509.A0A3N4IKV1"/>
<evidence type="ECO:0000256" key="6">
    <source>
        <dbReference type="ARBA" id="ARBA00023295"/>
    </source>
</evidence>
<dbReference type="InterPro" id="IPR000165">
    <property type="entry name" value="Glucoamylase"/>
</dbReference>
<comment type="similarity">
    <text evidence="2">Belongs to the glycosyl hydrolase 15 family.</text>
</comment>
<dbReference type="EC" id="3.2.1.3" evidence="3"/>
<dbReference type="InterPro" id="IPR011613">
    <property type="entry name" value="GH15-like"/>
</dbReference>
<dbReference type="OrthoDB" id="6123450at2759"/>
<dbReference type="GO" id="GO:0004339">
    <property type="term" value="F:glucan 1,4-alpha-glucosidase activity"/>
    <property type="evidence" value="ECO:0007669"/>
    <property type="project" value="UniProtKB-EC"/>
</dbReference>
<feature type="region of interest" description="Disordered" evidence="10">
    <location>
        <begin position="494"/>
        <end position="519"/>
    </location>
</feature>
<evidence type="ECO:0000256" key="9">
    <source>
        <dbReference type="ARBA" id="ARBA00033473"/>
    </source>
</evidence>
<evidence type="ECO:0000256" key="1">
    <source>
        <dbReference type="ARBA" id="ARBA00001863"/>
    </source>
</evidence>
<dbReference type="PANTHER" id="PTHR31616:SF9">
    <property type="entry name" value="GLUCOAMYLASE, INTRACELLULAR SPORULATION-SPECIFIC"/>
    <property type="match status" value="1"/>
</dbReference>
<keyword evidence="6" id="KW-0326">Glycosidase</keyword>
<gene>
    <name evidence="13" type="ORF">BJ508DRAFT_203784</name>
</gene>
<evidence type="ECO:0000256" key="7">
    <source>
        <dbReference type="ARBA" id="ARBA00023326"/>
    </source>
</evidence>
<protein>
    <recommendedName>
        <fullName evidence="3">glucan 1,4-alpha-glucosidase</fullName>
        <ecNumber evidence="3">3.2.1.3</ecNumber>
    </recommendedName>
    <alternativeName>
        <fullName evidence="9">1,4-alpha-D-glucan glucohydrolase</fullName>
    </alternativeName>
    <alternativeName>
        <fullName evidence="8">Glucan 1,4-alpha-glucosidase</fullName>
    </alternativeName>
</protein>
<comment type="catalytic activity">
    <reaction evidence="1">
        <text>Hydrolysis of terminal (1-&gt;4)-linked alpha-D-glucose residues successively from non-reducing ends of the chains with release of beta-D-glucose.</text>
        <dbReference type="EC" id="3.2.1.3"/>
    </reaction>
</comment>
<evidence type="ECO:0000259" key="12">
    <source>
        <dbReference type="Pfam" id="PF00723"/>
    </source>
</evidence>
<dbReference type="AlphaFoldDB" id="A0A3N4IKV1"/>
<dbReference type="InterPro" id="IPR012341">
    <property type="entry name" value="6hp_glycosidase-like_sf"/>
</dbReference>
<dbReference type="SUPFAM" id="SSF48208">
    <property type="entry name" value="Six-hairpin glycosidases"/>
    <property type="match status" value="1"/>
</dbReference>
<dbReference type="Proteomes" id="UP000275078">
    <property type="component" value="Unassembled WGS sequence"/>
</dbReference>
<evidence type="ECO:0000313" key="14">
    <source>
        <dbReference type="Proteomes" id="UP000275078"/>
    </source>
</evidence>
<dbReference type="EMBL" id="ML119648">
    <property type="protein sequence ID" value="RPA86775.1"/>
    <property type="molecule type" value="Genomic_DNA"/>
</dbReference>
<dbReference type="InterPro" id="IPR008928">
    <property type="entry name" value="6-hairpin_glycosidase_sf"/>
</dbReference>
<reference evidence="13 14" key="1">
    <citation type="journal article" date="2018" name="Nat. Ecol. Evol.">
        <title>Pezizomycetes genomes reveal the molecular basis of ectomycorrhizal truffle lifestyle.</title>
        <authorList>
            <person name="Murat C."/>
            <person name="Payen T."/>
            <person name="Noel B."/>
            <person name="Kuo A."/>
            <person name="Morin E."/>
            <person name="Chen J."/>
            <person name="Kohler A."/>
            <person name="Krizsan K."/>
            <person name="Balestrini R."/>
            <person name="Da Silva C."/>
            <person name="Montanini B."/>
            <person name="Hainaut M."/>
            <person name="Levati E."/>
            <person name="Barry K.W."/>
            <person name="Belfiori B."/>
            <person name="Cichocki N."/>
            <person name="Clum A."/>
            <person name="Dockter R.B."/>
            <person name="Fauchery L."/>
            <person name="Guy J."/>
            <person name="Iotti M."/>
            <person name="Le Tacon F."/>
            <person name="Lindquist E.A."/>
            <person name="Lipzen A."/>
            <person name="Malagnac F."/>
            <person name="Mello A."/>
            <person name="Molinier V."/>
            <person name="Miyauchi S."/>
            <person name="Poulain J."/>
            <person name="Riccioni C."/>
            <person name="Rubini A."/>
            <person name="Sitrit Y."/>
            <person name="Splivallo R."/>
            <person name="Traeger S."/>
            <person name="Wang M."/>
            <person name="Zifcakova L."/>
            <person name="Wipf D."/>
            <person name="Zambonelli A."/>
            <person name="Paolocci F."/>
            <person name="Nowrousian M."/>
            <person name="Ottonello S."/>
            <person name="Baldrian P."/>
            <person name="Spatafora J.W."/>
            <person name="Henrissat B."/>
            <person name="Nagy L.G."/>
            <person name="Aury J.M."/>
            <person name="Wincker P."/>
            <person name="Grigoriev I.V."/>
            <person name="Bonfante P."/>
            <person name="Martin F.M."/>
        </authorList>
    </citation>
    <scope>NUCLEOTIDE SEQUENCE [LARGE SCALE GENOMIC DNA]</scope>
    <source>
        <strain evidence="13 14">RN42</strain>
    </source>
</reference>
<dbReference type="GO" id="GO:0000272">
    <property type="term" value="P:polysaccharide catabolic process"/>
    <property type="evidence" value="ECO:0007669"/>
    <property type="project" value="UniProtKB-KW"/>
</dbReference>
<keyword evidence="14" id="KW-1185">Reference proteome</keyword>
<evidence type="ECO:0000256" key="10">
    <source>
        <dbReference type="SAM" id="MobiDB-lite"/>
    </source>
</evidence>
<proteinExistence type="inferred from homology"/>
<keyword evidence="5" id="KW-0119">Carbohydrate metabolism</keyword>
<dbReference type="PANTHER" id="PTHR31616">
    <property type="entry name" value="TREHALASE"/>
    <property type="match status" value="1"/>
</dbReference>
<name>A0A3N4IKV1_ASCIM</name>